<feature type="transmembrane region" description="Helical" evidence="6">
    <location>
        <begin position="68"/>
        <end position="89"/>
    </location>
</feature>
<dbReference type="GO" id="GO:0016020">
    <property type="term" value="C:membrane"/>
    <property type="evidence" value="ECO:0007669"/>
    <property type="project" value="UniProtKB-SubCell"/>
</dbReference>
<evidence type="ECO:0000313" key="7">
    <source>
        <dbReference type="EMBL" id="ADV64132.1"/>
    </source>
</evidence>
<sequence>MLHTLFRRKPLDQILAQADPETTGLKRNLSAWSITLLGVGAIIGAGIFGTIGTATAGDTARPGAGPSLMLSFVITAVVCGFTALCYAEFASVVPVSGSAYTYSYATLGELLAWILGWNLVIEYAIGNIAVAISWSSYFQALLANPSIGVALPDWLATTYRNADDNLIASAPKLLGWPIIFNAPAVGVVALITGVLVVGIRESARFNAVMVLVKILVLVFFIGAALWAVSPTTMVENWTPFQPNGWGGTLAAAAVVFFSYIGFDAVSTVAEETRRPARDLPLGIIGSLVICTIFYVLIAAVFTGIVPFGELLRWTDQERGEPLTKALAQVFPNLPWVNLVMATGAVISTTAVLLVFQLGQPRIFMAMARDGLLPKFLARVHPTFGTPHVTTILTGLFVAFFAAFASLDEVVDLTNIGTLFAFTLVCLGIVILRHTDPERPRAFKVPFGPYVLPLMGAVSCVFLAYYLPPASWWRFVGWLALGLAIYFGYGYSHSVLGRSLGRSPRTSWTARLVSIGFLAQALGLYTVPHDLGLAELIALIGDPALERAQTALVGATAILGGSALAIVGLVVEAQRRVAP</sequence>
<evidence type="ECO:0000256" key="6">
    <source>
        <dbReference type="SAM" id="Phobius"/>
    </source>
</evidence>
<dbReference type="PANTHER" id="PTHR43243:SF4">
    <property type="entry name" value="CATIONIC AMINO ACID TRANSPORTER 4"/>
    <property type="match status" value="1"/>
</dbReference>
<dbReference type="Proteomes" id="UP000008631">
    <property type="component" value="Chromosome"/>
</dbReference>
<gene>
    <name evidence="7" type="ordered locus">Isop_3575</name>
</gene>
<feature type="transmembrane region" description="Helical" evidence="6">
    <location>
        <begin position="249"/>
        <end position="269"/>
    </location>
</feature>
<dbReference type="KEGG" id="ipa:Isop_3575"/>
<protein>
    <submittedName>
        <fullName evidence="7">Amino acid permease-associated region</fullName>
    </submittedName>
</protein>
<dbReference type="Pfam" id="PF13520">
    <property type="entry name" value="AA_permease_2"/>
    <property type="match status" value="1"/>
</dbReference>
<evidence type="ECO:0000256" key="1">
    <source>
        <dbReference type="ARBA" id="ARBA00004141"/>
    </source>
</evidence>
<dbReference type="HOGENOM" id="CLU_007946_15_7_0"/>
<keyword evidence="2" id="KW-0813">Transport</keyword>
<feature type="transmembrane region" description="Helical" evidence="6">
    <location>
        <begin position="471"/>
        <end position="488"/>
    </location>
</feature>
<feature type="transmembrane region" description="Helical" evidence="6">
    <location>
        <begin position="547"/>
        <end position="570"/>
    </location>
</feature>
<feature type="transmembrane region" description="Helical" evidence="6">
    <location>
        <begin position="110"/>
        <end position="134"/>
    </location>
</feature>
<evidence type="ECO:0000256" key="2">
    <source>
        <dbReference type="ARBA" id="ARBA00022448"/>
    </source>
</evidence>
<feature type="transmembrane region" description="Helical" evidence="6">
    <location>
        <begin position="379"/>
        <end position="403"/>
    </location>
</feature>
<proteinExistence type="predicted"/>
<dbReference type="FunCoup" id="E8QYE9">
    <property type="interactions" value="106"/>
</dbReference>
<feature type="transmembrane region" description="Helical" evidence="6">
    <location>
        <begin position="210"/>
        <end position="229"/>
    </location>
</feature>
<comment type="subcellular location">
    <subcellularLocation>
        <location evidence="1">Membrane</location>
        <topology evidence="1">Multi-pass membrane protein</topology>
    </subcellularLocation>
</comment>
<dbReference type="STRING" id="575540.Isop_3575"/>
<dbReference type="PANTHER" id="PTHR43243">
    <property type="entry name" value="INNER MEMBRANE TRANSPORTER YGJI-RELATED"/>
    <property type="match status" value="1"/>
</dbReference>
<feature type="transmembrane region" description="Helical" evidence="6">
    <location>
        <begin position="281"/>
        <end position="305"/>
    </location>
</feature>
<keyword evidence="8" id="KW-1185">Reference proteome</keyword>
<evidence type="ECO:0000256" key="5">
    <source>
        <dbReference type="ARBA" id="ARBA00023136"/>
    </source>
</evidence>
<dbReference type="Gene3D" id="1.20.1740.10">
    <property type="entry name" value="Amino acid/polyamine transporter I"/>
    <property type="match status" value="1"/>
</dbReference>
<dbReference type="GO" id="GO:0015171">
    <property type="term" value="F:amino acid transmembrane transporter activity"/>
    <property type="evidence" value="ECO:0007669"/>
    <property type="project" value="TreeGrafter"/>
</dbReference>
<dbReference type="PIRSF" id="PIRSF006060">
    <property type="entry name" value="AA_transporter"/>
    <property type="match status" value="1"/>
</dbReference>
<keyword evidence="5 6" id="KW-0472">Membrane</keyword>
<keyword evidence="3 6" id="KW-0812">Transmembrane</keyword>
<feature type="transmembrane region" description="Helical" evidence="6">
    <location>
        <begin position="415"/>
        <end position="434"/>
    </location>
</feature>
<reference key="1">
    <citation type="submission" date="2010-11" db="EMBL/GenBank/DDBJ databases">
        <title>The complete sequence of chromosome of Isophaera pallida ATCC 43644.</title>
        <authorList>
            <consortium name="US DOE Joint Genome Institute (JGI-PGF)"/>
            <person name="Lucas S."/>
            <person name="Copeland A."/>
            <person name="Lapidus A."/>
            <person name="Bruce D."/>
            <person name="Goodwin L."/>
            <person name="Pitluck S."/>
            <person name="Kyrpides N."/>
            <person name="Mavromatis K."/>
            <person name="Pagani I."/>
            <person name="Ivanova N."/>
            <person name="Saunders E."/>
            <person name="Brettin T."/>
            <person name="Detter J.C."/>
            <person name="Han C."/>
            <person name="Tapia R."/>
            <person name="Land M."/>
            <person name="Hauser L."/>
            <person name="Markowitz V."/>
            <person name="Cheng J.-F."/>
            <person name="Hugenholtz P."/>
            <person name="Woyke T."/>
            <person name="Wu D."/>
            <person name="Eisen J.A."/>
        </authorList>
    </citation>
    <scope>NUCLEOTIDE SEQUENCE</scope>
    <source>
        <strain>ATCC 43644</strain>
    </source>
</reference>
<feature type="transmembrane region" description="Helical" evidence="6">
    <location>
        <begin position="34"/>
        <end position="56"/>
    </location>
</feature>
<feature type="transmembrane region" description="Helical" evidence="6">
    <location>
        <begin position="178"/>
        <end position="198"/>
    </location>
</feature>
<feature type="transmembrane region" description="Helical" evidence="6">
    <location>
        <begin position="446"/>
        <end position="465"/>
    </location>
</feature>
<dbReference type="InterPro" id="IPR002293">
    <property type="entry name" value="AA/rel_permease1"/>
</dbReference>
<reference evidence="7 8" key="2">
    <citation type="journal article" date="2011" name="Stand. Genomic Sci.">
        <title>Complete genome sequence of Isosphaera pallida type strain (IS1B).</title>
        <authorList>
            <consortium name="US DOE Joint Genome Institute (JGI-PGF)"/>
            <person name="Goker M."/>
            <person name="Cleland D."/>
            <person name="Saunders E."/>
            <person name="Lapidus A."/>
            <person name="Nolan M."/>
            <person name="Lucas S."/>
            <person name="Hammon N."/>
            <person name="Deshpande S."/>
            <person name="Cheng J.F."/>
            <person name="Tapia R."/>
            <person name="Han C."/>
            <person name="Goodwin L."/>
            <person name="Pitluck S."/>
            <person name="Liolios K."/>
            <person name="Pagani I."/>
            <person name="Ivanova N."/>
            <person name="Mavromatis K."/>
            <person name="Pati A."/>
            <person name="Chen A."/>
            <person name="Palaniappan K."/>
            <person name="Land M."/>
            <person name="Hauser L."/>
            <person name="Chang Y.J."/>
            <person name="Jeffries C.D."/>
            <person name="Detter J.C."/>
            <person name="Beck B."/>
            <person name="Woyke T."/>
            <person name="Bristow J."/>
            <person name="Eisen J.A."/>
            <person name="Markowitz V."/>
            <person name="Hugenholtz P."/>
            <person name="Kyrpides N.C."/>
            <person name="Klenk H.P."/>
        </authorList>
    </citation>
    <scope>NUCLEOTIDE SEQUENCE [LARGE SCALE GENOMIC DNA]</scope>
    <source>
        <strain evidence="8">ATCC 43644 / DSM 9630 / IS1B</strain>
    </source>
</reference>
<feature type="transmembrane region" description="Helical" evidence="6">
    <location>
        <begin position="509"/>
        <end position="527"/>
    </location>
</feature>
<keyword evidence="4 6" id="KW-1133">Transmembrane helix</keyword>
<dbReference type="eggNOG" id="COG0531">
    <property type="taxonomic scope" value="Bacteria"/>
</dbReference>
<organism evidence="7 8">
    <name type="scientific">Isosphaera pallida (strain ATCC 43644 / DSM 9630 / IS1B)</name>
    <dbReference type="NCBI Taxonomy" id="575540"/>
    <lineage>
        <taxon>Bacteria</taxon>
        <taxon>Pseudomonadati</taxon>
        <taxon>Planctomycetota</taxon>
        <taxon>Planctomycetia</taxon>
        <taxon>Isosphaerales</taxon>
        <taxon>Isosphaeraceae</taxon>
        <taxon>Isosphaera</taxon>
    </lineage>
</organism>
<feature type="transmembrane region" description="Helical" evidence="6">
    <location>
        <begin position="335"/>
        <end position="358"/>
    </location>
</feature>
<dbReference type="AlphaFoldDB" id="E8QYE9"/>
<dbReference type="InParanoid" id="E8QYE9"/>
<evidence type="ECO:0000256" key="3">
    <source>
        <dbReference type="ARBA" id="ARBA00022692"/>
    </source>
</evidence>
<accession>E8QYE9</accession>
<dbReference type="RefSeq" id="WP_013566420.1">
    <property type="nucleotide sequence ID" value="NC_014962.1"/>
</dbReference>
<name>E8QYE9_ISOPI</name>
<dbReference type="EMBL" id="CP002353">
    <property type="protein sequence ID" value="ADV64132.1"/>
    <property type="molecule type" value="Genomic_DNA"/>
</dbReference>
<evidence type="ECO:0000256" key="4">
    <source>
        <dbReference type="ARBA" id="ARBA00022989"/>
    </source>
</evidence>
<evidence type="ECO:0000313" key="8">
    <source>
        <dbReference type="Proteomes" id="UP000008631"/>
    </source>
</evidence>